<keyword evidence="6" id="KW-1185">Reference proteome</keyword>
<dbReference type="OrthoDB" id="6224010at2759"/>
<feature type="region of interest" description="Disordered" evidence="4">
    <location>
        <begin position="1"/>
        <end position="31"/>
    </location>
</feature>
<dbReference type="PANTHER" id="PTHR22977">
    <property type="entry name" value="COX ASSEMBLY MITOCHONDRIAL PROTEIN"/>
    <property type="match status" value="1"/>
</dbReference>
<dbReference type="PANTHER" id="PTHR22977:SF5">
    <property type="entry name" value="COX ASSEMBLY MITOCHONDRIAL PROTEIN HOMOLOG"/>
    <property type="match status" value="1"/>
</dbReference>
<evidence type="ECO:0000256" key="2">
    <source>
        <dbReference type="ARBA" id="ARBA00023157"/>
    </source>
</evidence>
<comment type="similarity">
    <text evidence="1 3">Belongs to the CMC family.</text>
</comment>
<comment type="function">
    <text evidence="3">Required for mitochondrial cytochrome c oxidase (COX) assembly and respiration.</text>
</comment>
<dbReference type="InParanoid" id="A0A0D1YN64"/>
<dbReference type="Pfam" id="PF08583">
    <property type="entry name" value="Cmc1"/>
    <property type="match status" value="1"/>
</dbReference>
<feature type="compositionally biased region" description="Low complexity" evidence="4">
    <location>
        <begin position="11"/>
        <end position="24"/>
    </location>
</feature>
<accession>A0A0D1YN64</accession>
<dbReference type="AlphaFoldDB" id="A0A0D1YN64"/>
<dbReference type="HOGENOM" id="CLU_113403_0_0_1"/>
<keyword evidence="3" id="KW-0999">Mitochondrion inner membrane</keyword>
<keyword evidence="3" id="KW-0496">Mitochondrion</keyword>
<reference evidence="5 6" key="1">
    <citation type="submission" date="2015-01" db="EMBL/GenBank/DDBJ databases">
        <title>The Genome Sequence of Ochroconis gallopava CBS43764.</title>
        <authorList>
            <consortium name="The Broad Institute Genomics Platform"/>
            <person name="Cuomo C."/>
            <person name="de Hoog S."/>
            <person name="Gorbushina A."/>
            <person name="Stielow B."/>
            <person name="Teixiera M."/>
            <person name="Abouelleil A."/>
            <person name="Chapman S.B."/>
            <person name="Priest M."/>
            <person name="Young S.K."/>
            <person name="Wortman J."/>
            <person name="Nusbaum C."/>
            <person name="Birren B."/>
        </authorList>
    </citation>
    <scope>NUCLEOTIDE SEQUENCE [LARGE SCALE GENOMIC DNA]</scope>
    <source>
        <strain evidence="5 6">CBS 43764</strain>
    </source>
</reference>
<evidence type="ECO:0000256" key="3">
    <source>
        <dbReference type="RuleBase" id="RU364104"/>
    </source>
</evidence>
<comment type="subcellular location">
    <subcellularLocation>
        <location evidence="3">Mitochondrion inner membrane</location>
    </subcellularLocation>
</comment>
<gene>
    <name evidence="5" type="ORF">PV09_06349</name>
</gene>
<dbReference type="RefSeq" id="XP_016212061.1">
    <property type="nucleotide sequence ID" value="XM_016359979.1"/>
</dbReference>
<evidence type="ECO:0000256" key="4">
    <source>
        <dbReference type="SAM" id="MobiDB-lite"/>
    </source>
</evidence>
<evidence type="ECO:0000256" key="1">
    <source>
        <dbReference type="ARBA" id="ARBA00007347"/>
    </source>
</evidence>
<protein>
    <recommendedName>
        <fullName evidence="3">COX assembly mitochondrial protein</fullName>
    </recommendedName>
</protein>
<dbReference type="Proteomes" id="UP000053259">
    <property type="component" value="Unassembled WGS sequence"/>
</dbReference>
<sequence>MQLMDAMASDQPSRPSISQPIPSRAPLPLSASQEQQVRDIYHKRVRAKCADEIKEFAMCARQHSFLATFSCKEAQRIMNSCMMRYATLEEQDRAREEWFATRDQRRKERELKEEKRKEAERIHRQWWGLDEHGRRIVKPESNTGSENDLAKMEELAKAVIEQKKDEKKR</sequence>
<keyword evidence="3" id="KW-0472">Membrane</keyword>
<dbReference type="GeneID" id="27314322"/>
<dbReference type="EMBL" id="KN847550">
    <property type="protein sequence ID" value="KIW02192.1"/>
    <property type="molecule type" value="Genomic_DNA"/>
</dbReference>
<proteinExistence type="inferred from homology"/>
<organism evidence="5 6">
    <name type="scientific">Verruconis gallopava</name>
    <dbReference type="NCBI Taxonomy" id="253628"/>
    <lineage>
        <taxon>Eukaryota</taxon>
        <taxon>Fungi</taxon>
        <taxon>Dikarya</taxon>
        <taxon>Ascomycota</taxon>
        <taxon>Pezizomycotina</taxon>
        <taxon>Dothideomycetes</taxon>
        <taxon>Pleosporomycetidae</taxon>
        <taxon>Venturiales</taxon>
        <taxon>Sympoventuriaceae</taxon>
        <taxon>Verruconis</taxon>
    </lineage>
</organism>
<dbReference type="InterPro" id="IPR013892">
    <property type="entry name" value="Cyt_c_biogenesis_Cmc1-like"/>
</dbReference>
<dbReference type="STRING" id="253628.A0A0D1YN64"/>
<dbReference type="GO" id="GO:0005743">
    <property type="term" value="C:mitochondrial inner membrane"/>
    <property type="evidence" value="ECO:0007669"/>
    <property type="project" value="UniProtKB-SubCell"/>
</dbReference>
<name>A0A0D1YN64_9PEZI</name>
<keyword evidence="3" id="KW-0143">Chaperone</keyword>
<dbReference type="VEuPathDB" id="FungiDB:PV09_06349"/>
<evidence type="ECO:0000313" key="6">
    <source>
        <dbReference type="Proteomes" id="UP000053259"/>
    </source>
</evidence>
<keyword evidence="2" id="KW-1015">Disulfide bond</keyword>
<evidence type="ECO:0000313" key="5">
    <source>
        <dbReference type="EMBL" id="KIW02192.1"/>
    </source>
</evidence>